<name>A0ABQ9GLE0_9NEOP</name>
<evidence type="ECO:0000313" key="2">
    <source>
        <dbReference type="EMBL" id="KAJ8872834.1"/>
    </source>
</evidence>
<dbReference type="EMBL" id="JARBHB010000011">
    <property type="protein sequence ID" value="KAJ8872834.1"/>
    <property type="molecule type" value="Genomic_DNA"/>
</dbReference>
<comment type="caution">
    <text evidence="2">The sequence shown here is derived from an EMBL/GenBank/DDBJ whole genome shotgun (WGS) entry which is preliminary data.</text>
</comment>
<reference evidence="2 3" key="1">
    <citation type="submission" date="2023-02" db="EMBL/GenBank/DDBJ databases">
        <title>LHISI_Scaffold_Assembly.</title>
        <authorList>
            <person name="Stuart O.P."/>
            <person name="Cleave R."/>
            <person name="Magrath M.J.L."/>
            <person name="Mikheyev A.S."/>
        </authorList>
    </citation>
    <scope>NUCLEOTIDE SEQUENCE [LARGE SCALE GENOMIC DNA]</scope>
    <source>
        <strain evidence="2">Daus_M_001</strain>
        <tissue evidence="2">Leg muscle</tissue>
    </source>
</reference>
<accession>A0ABQ9GLE0</accession>
<dbReference type="InterPro" id="IPR036691">
    <property type="entry name" value="Endo/exonu/phosph_ase_sf"/>
</dbReference>
<gene>
    <name evidence="2" type="ORF">PR048_026450</name>
</gene>
<proteinExistence type="predicted"/>
<dbReference type="Proteomes" id="UP001159363">
    <property type="component" value="Chromosome 10"/>
</dbReference>
<keyword evidence="3" id="KW-1185">Reference proteome</keyword>
<protein>
    <recommendedName>
        <fullName evidence="1">Endonuclease/exonuclease/phosphatase domain-containing protein</fullName>
    </recommendedName>
</protein>
<sequence length="246" mass="28203">MLIEDTDIALITETRLNPTKRQSLPNYSIYRTDRQDSTGGGTAKFIKYNIKHRPLGSKGESSIIIIPTQMGEMTMAAHYSPPNHKDFAENIQHIMKQAPNFFIGGDFNCRSPSWGCKTYKKIKINICYPPEQTFYPKNITFIPSFLNLFFTNLFIIIDLEVRHELSSDHLPAVATINLPNSKQVFNKPLLEADWELFKTEMEAEYPVLQDQEIEDINMEADIISDTTMLHIKKSTKAKQTNPSIQE</sequence>
<dbReference type="InterPro" id="IPR005135">
    <property type="entry name" value="Endo/exonuclease/phosphatase"/>
</dbReference>
<dbReference type="Pfam" id="PF14529">
    <property type="entry name" value="Exo_endo_phos_2"/>
    <property type="match status" value="1"/>
</dbReference>
<dbReference type="SUPFAM" id="SSF56219">
    <property type="entry name" value="DNase I-like"/>
    <property type="match status" value="1"/>
</dbReference>
<dbReference type="Gene3D" id="3.60.10.10">
    <property type="entry name" value="Endonuclease/exonuclease/phosphatase"/>
    <property type="match status" value="1"/>
</dbReference>
<evidence type="ECO:0000313" key="3">
    <source>
        <dbReference type="Proteomes" id="UP001159363"/>
    </source>
</evidence>
<feature type="domain" description="Endonuclease/exonuclease/phosphatase" evidence="1">
    <location>
        <begin position="74"/>
        <end position="171"/>
    </location>
</feature>
<organism evidence="2 3">
    <name type="scientific">Dryococelus australis</name>
    <dbReference type="NCBI Taxonomy" id="614101"/>
    <lineage>
        <taxon>Eukaryota</taxon>
        <taxon>Metazoa</taxon>
        <taxon>Ecdysozoa</taxon>
        <taxon>Arthropoda</taxon>
        <taxon>Hexapoda</taxon>
        <taxon>Insecta</taxon>
        <taxon>Pterygota</taxon>
        <taxon>Neoptera</taxon>
        <taxon>Polyneoptera</taxon>
        <taxon>Phasmatodea</taxon>
        <taxon>Verophasmatodea</taxon>
        <taxon>Anareolatae</taxon>
        <taxon>Phasmatidae</taxon>
        <taxon>Eurycanthinae</taxon>
        <taxon>Dryococelus</taxon>
    </lineage>
</organism>
<evidence type="ECO:0000259" key="1">
    <source>
        <dbReference type="Pfam" id="PF14529"/>
    </source>
</evidence>